<evidence type="ECO:0000313" key="2">
    <source>
        <dbReference type="EMBL" id="OLQ91496.1"/>
    </source>
</evidence>
<feature type="region of interest" description="Disordered" evidence="1">
    <location>
        <begin position="1"/>
        <end position="27"/>
    </location>
</feature>
<proteinExistence type="predicted"/>
<gene>
    <name evidence="2" type="ORF">BIY20_01125</name>
</gene>
<keyword evidence="3" id="KW-1185">Reference proteome</keyword>
<evidence type="ECO:0000256" key="1">
    <source>
        <dbReference type="SAM" id="MobiDB-lite"/>
    </source>
</evidence>
<comment type="caution">
    <text evidence="2">The sequence shown here is derived from an EMBL/GenBank/DDBJ whole genome shotgun (WGS) entry which is preliminary data.</text>
</comment>
<dbReference type="EMBL" id="MJMH01000173">
    <property type="protein sequence ID" value="OLQ91496.1"/>
    <property type="molecule type" value="Genomic_DNA"/>
</dbReference>
<evidence type="ECO:0000313" key="3">
    <source>
        <dbReference type="Proteomes" id="UP000186039"/>
    </source>
</evidence>
<organism evidence="2 3">
    <name type="scientific">Vibrio panuliri</name>
    <dbReference type="NCBI Taxonomy" id="1381081"/>
    <lineage>
        <taxon>Bacteria</taxon>
        <taxon>Pseudomonadati</taxon>
        <taxon>Pseudomonadota</taxon>
        <taxon>Gammaproteobacteria</taxon>
        <taxon>Vibrionales</taxon>
        <taxon>Vibrionaceae</taxon>
        <taxon>Vibrio</taxon>
    </lineage>
</organism>
<protein>
    <submittedName>
        <fullName evidence="2">Uncharacterized protein</fullName>
    </submittedName>
</protein>
<name>A0ABX3FFB1_9VIBR</name>
<dbReference type="Proteomes" id="UP000186039">
    <property type="component" value="Unassembled WGS sequence"/>
</dbReference>
<accession>A0ABX3FFB1</accession>
<sequence>MNETEELTEVTESVTVDSNGDDWGDFSSVFNQLKTEEQQTESDDEAPSAASEKVTYNNVTEDSMQALGSVVFVILEQVTSLAAGIEFHFDEKGKESVIQAAAPVLNKYNAMSMFGNYIEEATLVIAVLGLLFSARQTIAKQKQEALANGKESEAVAA</sequence>
<reference evidence="2 3" key="1">
    <citation type="submission" date="2016-09" db="EMBL/GenBank/DDBJ databases">
        <title>Genomic Taxonomy of the Vibrionaceae.</title>
        <authorList>
            <person name="Gonzalez-Castillo A."/>
            <person name="Gomez-Gil B."/>
            <person name="Enciso-Ibarra K."/>
        </authorList>
    </citation>
    <scope>NUCLEOTIDE SEQUENCE [LARGE SCALE GENOMIC DNA]</scope>
    <source>
        <strain evidence="2 3">CAIM 1902</strain>
    </source>
</reference>